<organism evidence="1 2">
    <name type="scientific">Comamonas aquatica</name>
    <dbReference type="NCBI Taxonomy" id="225991"/>
    <lineage>
        <taxon>Bacteria</taxon>
        <taxon>Pseudomonadati</taxon>
        <taxon>Pseudomonadota</taxon>
        <taxon>Betaproteobacteria</taxon>
        <taxon>Burkholderiales</taxon>
        <taxon>Comamonadaceae</taxon>
        <taxon>Comamonas</taxon>
    </lineage>
</organism>
<comment type="caution">
    <text evidence="1">The sequence shown here is derived from an EMBL/GenBank/DDBJ whole genome shotgun (WGS) entry which is preliminary data.</text>
</comment>
<reference evidence="1" key="1">
    <citation type="submission" date="2022-09" db="EMBL/GenBank/DDBJ databases">
        <title>Intensive care unit water sources are persistently colonized with multi-drug resistant bacteria and are the site of extensive horizontal gene transfer of antibiotic resistance genes.</title>
        <authorList>
            <person name="Diorio-Toth L."/>
        </authorList>
    </citation>
    <scope>NUCLEOTIDE SEQUENCE</scope>
    <source>
        <strain evidence="1">GD04130</strain>
    </source>
</reference>
<proteinExistence type="predicted"/>
<evidence type="ECO:0000313" key="1">
    <source>
        <dbReference type="EMBL" id="MDH0363477.1"/>
    </source>
</evidence>
<name>A0AA42HRY8_9BURK</name>
<gene>
    <name evidence="1" type="ORF">N7330_10510</name>
</gene>
<accession>A0AA42HRY8</accession>
<evidence type="ECO:0000313" key="2">
    <source>
        <dbReference type="Proteomes" id="UP001158297"/>
    </source>
</evidence>
<protein>
    <submittedName>
        <fullName evidence="1">Uncharacterized protein</fullName>
    </submittedName>
</protein>
<dbReference type="AlphaFoldDB" id="A0AA42HRY8"/>
<dbReference type="RefSeq" id="WP_279811202.1">
    <property type="nucleotide sequence ID" value="NZ_JAODZU010000010.1"/>
</dbReference>
<dbReference type="Proteomes" id="UP001158297">
    <property type="component" value="Unassembled WGS sequence"/>
</dbReference>
<dbReference type="EMBL" id="JAODZU010000010">
    <property type="protein sequence ID" value="MDH0363477.1"/>
    <property type="molecule type" value="Genomic_DNA"/>
</dbReference>
<sequence>MTDCAVVHQEQTATVVVEVLRTQVVAVQEPVATVVQLPDGAPAVVQQGATALAQGMQPGALVVQPVLQTAVVAVGVQGAPGPPGRDANEVAGALVEANRLSEYAGKPEAQQEVQQNIGLGMVDPLAYYILAKS</sequence>